<sequence>MSQRRVLKVSYHGNRQLIRYKKGSTYNEILKTIMKHFQIPCKHKSASILKLTNEAGKVFSKRQLTNYLSLFPTPKITFHLQNSKESTASSGKHLRALSRNHKTIKTAITKQHGRQKRQHVSDYVYDPTYPTAAVFRMNCFVGVYPSKCAPQPVKRVRFSESSNSIRIIPARSLTPEPVKGALRRTNSFVGEYPQLMET</sequence>
<dbReference type="AlphaFoldDB" id="A0A0A1WGH3"/>
<reference evidence="1" key="1">
    <citation type="submission" date="2014-11" db="EMBL/GenBank/DDBJ databases">
        <authorList>
            <person name="Geib S."/>
        </authorList>
    </citation>
    <scope>NUCLEOTIDE SEQUENCE</scope>
</reference>
<dbReference type="EMBL" id="GBXI01016697">
    <property type="protein sequence ID" value="JAC97594.1"/>
    <property type="molecule type" value="Transcribed_RNA"/>
</dbReference>
<name>A0A0A1WGH3_ZEUCU</name>
<protein>
    <submittedName>
        <fullName evidence="1">4-pyridoxolactonase</fullName>
    </submittedName>
</protein>
<reference evidence="1" key="2">
    <citation type="journal article" date="2015" name="Gigascience">
        <title>Reconstructing a comprehensive transcriptome assembly of a white-pupal translocated strain of the pest fruit fly Bactrocera cucurbitae.</title>
        <authorList>
            <person name="Sim S.B."/>
            <person name="Calla B."/>
            <person name="Hall B."/>
            <person name="DeRego T."/>
            <person name="Geib S.M."/>
        </authorList>
    </citation>
    <scope>NUCLEOTIDE SEQUENCE</scope>
</reference>
<gene>
    <name evidence="1" type="primary">mlr6805_1</name>
    <name evidence="1" type="ORF">g.57514</name>
</gene>
<evidence type="ECO:0000313" key="1">
    <source>
        <dbReference type="EMBL" id="JAC97594.1"/>
    </source>
</evidence>
<proteinExistence type="predicted"/>
<accession>A0A0A1WGH3</accession>
<organism evidence="1">
    <name type="scientific">Zeugodacus cucurbitae</name>
    <name type="common">Melon fruit fly</name>
    <name type="synonym">Bactrocera cucurbitae</name>
    <dbReference type="NCBI Taxonomy" id="28588"/>
    <lineage>
        <taxon>Eukaryota</taxon>
        <taxon>Metazoa</taxon>
        <taxon>Ecdysozoa</taxon>
        <taxon>Arthropoda</taxon>
        <taxon>Hexapoda</taxon>
        <taxon>Insecta</taxon>
        <taxon>Pterygota</taxon>
        <taxon>Neoptera</taxon>
        <taxon>Endopterygota</taxon>
        <taxon>Diptera</taxon>
        <taxon>Brachycera</taxon>
        <taxon>Muscomorpha</taxon>
        <taxon>Tephritoidea</taxon>
        <taxon>Tephritidae</taxon>
        <taxon>Zeugodacus</taxon>
        <taxon>Zeugodacus</taxon>
    </lineage>
</organism>